<evidence type="ECO:0000313" key="3">
    <source>
        <dbReference type="Proteomes" id="UP001348265"/>
    </source>
</evidence>
<accession>A0ABU7X1T4</accession>
<name>A0ABU7X1T4_9ACTN</name>
<dbReference type="SUPFAM" id="SSF51735">
    <property type="entry name" value="NAD(P)-binding Rossmann-fold domains"/>
    <property type="match status" value="1"/>
</dbReference>
<evidence type="ECO:0000259" key="1">
    <source>
        <dbReference type="Pfam" id="PF03435"/>
    </source>
</evidence>
<dbReference type="Pfam" id="PF03435">
    <property type="entry name" value="Sacchrp_dh_NADP"/>
    <property type="match status" value="1"/>
</dbReference>
<dbReference type="InterPro" id="IPR005097">
    <property type="entry name" value="Sacchrp_dh_NADP-bd"/>
</dbReference>
<dbReference type="RefSeq" id="WP_331788807.1">
    <property type="nucleotide sequence ID" value="NZ_JAVFKM010000018.1"/>
</dbReference>
<dbReference type="PANTHER" id="PTHR43781">
    <property type="entry name" value="SACCHAROPINE DEHYDROGENASE"/>
    <property type="match status" value="1"/>
</dbReference>
<feature type="domain" description="Saccharopine dehydrogenase NADP binding" evidence="1">
    <location>
        <begin position="6"/>
        <end position="105"/>
    </location>
</feature>
<sequence>MAAPLVGILGAYGAVGSVAARRLAAEGRCRLRLGGRALEPARRLAAELGPSAEAQAQAVDAQDGQSLAAFAEGCRVVLNCAGPAYLLLDRVRQAAFAAGADYVDVMDDGTASAPGGPRTAVLSAGLVPGLSGLLPGLLAATMARPLRFTGGYAGLGALTHTGAVDYLLSLDRGFGVPMGLWRGRTVPGALRTDDGVRVPGLPRPVTAVPFLTAEVVERAEALVLEEARWYNAFDGSFLYDALNRVRSGDGPDLDAHAAELVRAGALDAAGRTPYHALWGSLDGIGHEGAEVRRTVLIRGADGSELTGEVGAFAVSEVCAGRVPAGVHRAAEVLSPRRVVDRLRAVVGGLVVAERDADAASGTDLVDEAEEEGAL</sequence>
<dbReference type="PANTHER" id="PTHR43781:SF1">
    <property type="entry name" value="SACCHAROPINE DEHYDROGENASE"/>
    <property type="match status" value="1"/>
</dbReference>
<dbReference type="InterPro" id="IPR036291">
    <property type="entry name" value="NAD(P)-bd_dom_sf"/>
</dbReference>
<organism evidence="2 3">
    <name type="scientific">Streptomyces chrestomyceticus</name>
    <dbReference type="NCBI Taxonomy" id="68185"/>
    <lineage>
        <taxon>Bacteria</taxon>
        <taxon>Bacillati</taxon>
        <taxon>Actinomycetota</taxon>
        <taxon>Actinomycetes</taxon>
        <taxon>Kitasatosporales</taxon>
        <taxon>Streptomycetaceae</taxon>
        <taxon>Streptomyces</taxon>
    </lineage>
</organism>
<protein>
    <submittedName>
        <fullName evidence="2">Saccharopine dehydrogenase NADP-binding domain-containing protein</fullName>
    </submittedName>
</protein>
<keyword evidence="3" id="KW-1185">Reference proteome</keyword>
<evidence type="ECO:0000313" key="2">
    <source>
        <dbReference type="EMBL" id="MEF3117379.1"/>
    </source>
</evidence>
<comment type="caution">
    <text evidence="2">The sequence shown here is derived from an EMBL/GenBank/DDBJ whole genome shotgun (WGS) entry which is preliminary data.</text>
</comment>
<gene>
    <name evidence="2" type="ORF">RB636_29810</name>
</gene>
<reference evidence="2 3" key="1">
    <citation type="submission" date="2023-08" db="EMBL/GenBank/DDBJ databases">
        <authorList>
            <person name="Sharma P."/>
            <person name="Verma V."/>
            <person name="Mohan M.K."/>
            <person name="Dubey A.K."/>
        </authorList>
    </citation>
    <scope>NUCLEOTIDE SEQUENCE [LARGE SCALE GENOMIC DNA]</scope>
    <source>
        <strain evidence="2 3">ADP4</strain>
    </source>
</reference>
<proteinExistence type="predicted"/>
<dbReference type="Proteomes" id="UP001348265">
    <property type="component" value="Unassembled WGS sequence"/>
</dbReference>
<dbReference type="EMBL" id="JAVFKM010000018">
    <property type="protein sequence ID" value="MEF3117379.1"/>
    <property type="molecule type" value="Genomic_DNA"/>
</dbReference>
<dbReference type="Gene3D" id="3.40.50.720">
    <property type="entry name" value="NAD(P)-binding Rossmann-like Domain"/>
    <property type="match status" value="1"/>
</dbReference>